<dbReference type="Proteomes" id="UP001058074">
    <property type="component" value="Unassembled WGS sequence"/>
</dbReference>
<sequence>MNDKIKQFIKLPNELVWDVGGKRKNTYVYQYNERLCHIWSMFDCLLNRVGTISFSLEQLITVLGDKAEPKKGRNVDQFRNILIELEKKQLITNVKCNLSEVKYKELITCEYSIPILVDKDSKDTQFFQVYREDYLEILDSDTKLNKITLMYIYYYLLSRMSDGKGDTTIYCFPSYEDITKDLDISETTFNTYLNELSKLKLIAYGNIGLIIKNKDKKQANNVYVRHESHLERALDISKNYWSAEGWMVIGKKATKINQSIRGLKGQIQRQKNAGKDTVSLENKLTKLEEKVTNKVDKSLNDIKREIDKLNKAMNNLEDENELKVNIYEDWNNYFSDKGLDAYDIDDCFKVLDYMEDIHKQQLEEIKGKKQLCEIEYDDRGQVILESVLSKEELDKYYREKDEEIEEYYKEVYWGASNPFYEGKKDIEF</sequence>
<proteinExistence type="predicted"/>
<evidence type="ECO:0000313" key="1">
    <source>
        <dbReference type="EMBL" id="GKX65814.1"/>
    </source>
</evidence>
<protein>
    <submittedName>
        <fullName evidence="1">Uncharacterized protein</fullName>
    </submittedName>
</protein>
<accession>A0ACB5RAC1</accession>
<comment type="caution">
    <text evidence="1">The sequence shown here is derived from an EMBL/GenBank/DDBJ whole genome shotgun (WGS) entry which is preliminary data.</text>
</comment>
<organism evidence="1 2">
    <name type="scientific">Inconstantimicrobium mannanitabidum</name>
    <dbReference type="NCBI Taxonomy" id="1604901"/>
    <lineage>
        <taxon>Bacteria</taxon>
        <taxon>Bacillati</taxon>
        <taxon>Bacillota</taxon>
        <taxon>Clostridia</taxon>
        <taxon>Eubacteriales</taxon>
        <taxon>Clostridiaceae</taxon>
        <taxon>Inconstantimicrobium</taxon>
    </lineage>
</organism>
<reference evidence="1" key="1">
    <citation type="journal article" date="2025" name="Int. J. Syst. Evol. Microbiol.">
        <title>Inconstantimicrobium mannanitabidum sp. nov., a novel member of the family Clostridiaceae isolated from anoxic soil under the treatment of reductive soil disinfestation.</title>
        <authorList>
            <person name="Ueki A."/>
            <person name="Tonouchi A."/>
            <person name="Honma S."/>
            <person name="Kaku N."/>
            <person name="Ueki K."/>
        </authorList>
    </citation>
    <scope>NUCLEOTIDE SEQUENCE</scope>
    <source>
        <strain evidence="1">TW13</strain>
    </source>
</reference>
<name>A0ACB5RAC1_9CLOT</name>
<keyword evidence="2" id="KW-1185">Reference proteome</keyword>
<evidence type="ECO:0000313" key="2">
    <source>
        <dbReference type="Proteomes" id="UP001058074"/>
    </source>
</evidence>
<gene>
    <name evidence="1" type="ORF">rsdtw13_10720</name>
</gene>
<dbReference type="EMBL" id="BROD01000001">
    <property type="protein sequence ID" value="GKX65814.1"/>
    <property type="molecule type" value="Genomic_DNA"/>
</dbReference>